<gene>
    <name evidence="2" type="ORF">O3P69_007070</name>
</gene>
<dbReference type="EMBL" id="JARAKH010000002">
    <property type="protein sequence ID" value="KAK8406095.1"/>
    <property type="molecule type" value="Genomic_DNA"/>
</dbReference>
<evidence type="ECO:0000313" key="3">
    <source>
        <dbReference type="Proteomes" id="UP001487740"/>
    </source>
</evidence>
<organism evidence="2 3">
    <name type="scientific">Scylla paramamosain</name>
    <name type="common">Mud crab</name>
    <dbReference type="NCBI Taxonomy" id="85552"/>
    <lineage>
        <taxon>Eukaryota</taxon>
        <taxon>Metazoa</taxon>
        <taxon>Ecdysozoa</taxon>
        <taxon>Arthropoda</taxon>
        <taxon>Crustacea</taxon>
        <taxon>Multicrustacea</taxon>
        <taxon>Malacostraca</taxon>
        <taxon>Eumalacostraca</taxon>
        <taxon>Eucarida</taxon>
        <taxon>Decapoda</taxon>
        <taxon>Pleocyemata</taxon>
        <taxon>Brachyura</taxon>
        <taxon>Eubrachyura</taxon>
        <taxon>Portunoidea</taxon>
        <taxon>Portunidae</taxon>
        <taxon>Portuninae</taxon>
        <taxon>Scylla</taxon>
    </lineage>
</organism>
<protein>
    <submittedName>
        <fullName evidence="2">Uncharacterized protein</fullName>
    </submittedName>
</protein>
<proteinExistence type="predicted"/>
<accession>A0AAW0V5D5</accession>
<keyword evidence="3" id="KW-1185">Reference proteome</keyword>
<feature type="compositionally biased region" description="Pro residues" evidence="1">
    <location>
        <begin position="19"/>
        <end position="34"/>
    </location>
</feature>
<evidence type="ECO:0000313" key="2">
    <source>
        <dbReference type="EMBL" id="KAK8406095.1"/>
    </source>
</evidence>
<sequence>MGGGGRESVRGQLPSSTRVPPPASAPSPPLPSPCRPVRCLPVQGAGEPNTLGVRLAVNQSRGYVRLRGTGRGEGKGRQSPPPHASPRQTPPTSSQPPRPCTPPA</sequence>
<feature type="compositionally biased region" description="Pro residues" evidence="1">
    <location>
        <begin position="93"/>
        <end position="104"/>
    </location>
</feature>
<comment type="caution">
    <text evidence="2">The sequence shown here is derived from an EMBL/GenBank/DDBJ whole genome shotgun (WGS) entry which is preliminary data.</text>
</comment>
<feature type="region of interest" description="Disordered" evidence="1">
    <location>
        <begin position="1"/>
        <end position="104"/>
    </location>
</feature>
<name>A0AAW0V5D5_SCYPA</name>
<evidence type="ECO:0000256" key="1">
    <source>
        <dbReference type="SAM" id="MobiDB-lite"/>
    </source>
</evidence>
<reference evidence="2 3" key="1">
    <citation type="submission" date="2023-03" db="EMBL/GenBank/DDBJ databases">
        <title>High-quality genome of Scylla paramamosain provides insights in environmental adaptation.</title>
        <authorList>
            <person name="Zhang L."/>
        </authorList>
    </citation>
    <scope>NUCLEOTIDE SEQUENCE [LARGE SCALE GENOMIC DNA]</scope>
    <source>
        <strain evidence="2">LZ_2023a</strain>
        <tissue evidence="2">Muscle</tissue>
    </source>
</reference>
<dbReference type="AlphaFoldDB" id="A0AAW0V5D5"/>
<dbReference type="Proteomes" id="UP001487740">
    <property type="component" value="Unassembled WGS sequence"/>
</dbReference>